<evidence type="ECO:0000313" key="2">
    <source>
        <dbReference type="Proteomes" id="UP001342314"/>
    </source>
</evidence>
<evidence type="ECO:0000313" key="1">
    <source>
        <dbReference type="EMBL" id="GJN94499.1"/>
    </source>
</evidence>
<keyword evidence="2" id="KW-1185">Reference proteome</keyword>
<organism evidence="1 2">
    <name type="scientific">Rhodotorula paludigena</name>
    <dbReference type="NCBI Taxonomy" id="86838"/>
    <lineage>
        <taxon>Eukaryota</taxon>
        <taxon>Fungi</taxon>
        <taxon>Dikarya</taxon>
        <taxon>Basidiomycota</taxon>
        <taxon>Pucciniomycotina</taxon>
        <taxon>Microbotryomycetes</taxon>
        <taxon>Sporidiobolales</taxon>
        <taxon>Sporidiobolaceae</taxon>
        <taxon>Rhodotorula</taxon>
    </lineage>
</organism>
<accession>A0AAV5GX14</accession>
<name>A0AAV5GX14_9BASI</name>
<proteinExistence type="predicted"/>
<comment type="caution">
    <text evidence="1">The sequence shown here is derived from an EMBL/GenBank/DDBJ whole genome shotgun (WGS) entry which is preliminary data.</text>
</comment>
<dbReference type="EMBL" id="BQKY01000017">
    <property type="protein sequence ID" value="GJN94499.1"/>
    <property type="molecule type" value="Genomic_DNA"/>
</dbReference>
<sequence>MPTTQATNLVLRNQLGPLRSATHKAMIDNGHRSLPPRKTLAAVPVYIFDRPVYLIGIYLNLFLLQLPDIVALNAKLAAAKDTKRKEDLVETARAAQQKLLDATITAAVKGSASASGSGGPTVEEGAA</sequence>
<gene>
    <name evidence="1" type="ORF">Rhopal_007581-T1</name>
</gene>
<dbReference type="AlphaFoldDB" id="A0AAV5GX14"/>
<reference evidence="1 2" key="1">
    <citation type="submission" date="2021-12" db="EMBL/GenBank/DDBJ databases">
        <title>High titer production of polyol ester of fatty acids by Rhodotorula paludigena BS15 towards product separation-free biomass refinery.</title>
        <authorList>
            <person name="Mano J."/>
            <person name="Ono H."/>
            <person name="Tanaka T."/>
            <person name="Naito K."/>
            <person name="Sushida H."/>
            <person name="Ike M."/>
            <person name="Tokuyasu K."/>
            <person name="Kitaoka M."/>
        </authorList>
    </citation>
    <scope>NUCLEOTIDE SEQUENCE [LARGE SCALE GENOMIC DNA]</scope>
    <source>
        <strain evidence="1 2">BS15</strain>
    </source>
</reference>
<dbReference type="Proteomes" id="UP001342314">
    <property type="component" value="Unassembled WGS sequence"/>
</dbReference>
<protein>
    <submittedName>
        <fullName evidence="1">Uncharacterized protein</fullName>
    </submittedName>
</protein>